<accession>A0A182WDG3</accession>
<feature type="region of interest" description="Disordered" evidence="1">
    <location>
        <begin position="77"/>
        <end position="142"/>
    </location>
</feature>
<dbReference type="AlphaFoldDB" id="A0A182WDG3"/>
<evidence type="ECO:0000256" key="1">
    <source>
        <dbReference type="SAM" id="MobiDB-lite"/>
    </source>
</evidence>
<protein>
    <submittedName>
        <fullName evidence="2">Uncharacterized protein</fullName>
    </submittedName>
</protein>
<organism evidence="2 3">
    <name type="scientific">Anopheles minimus</name>
    <dbReference type="NCBI Taxonomy" id="112268"/>
    <lineage>
        <taxon>Eukaryota</taxon>
        <taxon>Metazoa</taxon>
        <taxon>Ecdysozoa</taxon>
        <taxon>Arthropoda</taxon>
        <taxon>Hexapoda</taxon>
        <taxon>Insecta</taxon>
        <taxon>Pterygota</taxon>
        <taxon>Neoptera</taxon>
        <taxon>Endopterygota</taxon>
        <taxon>Diptera</taxon>
        <taxon>Nematocera</taxon>
        <taxon>Culicoidea</taxon>
        <taxon>Culicidae</taxon>
        <taxon>Anophelinae</taxon>
        <taxon>Anopheles</taxon>
    </lineage>
</organism>
<feature type="compositionally biased region" description="Basic residues" evidence="1">
    <location>
        <begin position="82"/>
        <end position="91"/>
    </location>
</feature>
<feature type="compositionally biased region" description="Low complexity" evidence="1">
    <location>
        <begin position="111"/>
        <end position="142"/>
    </location>
</feature>
<dbReference type="Proteomes" id="UP000075920">
    <property type="component" value="Unassembled WGS sequence"/>
</dbReference>
<feature type="compositionally biased region" description="Basic residues" evidence="1">
    <location>
        <begin position="99"/>
        <end position="110"/>
    </location>
</feature>
<evidence type="ECO:0000313" key="3">
    <source>
        <dbReference type="Proteomes" id="UP000075920"/>
    </source>
</evidence>
<proteinExistence type="predicted"/>
<dbReference type="VEuPathDB" id="VectorBase:AMIN008400"/>
<sequence>MELVDGSTSTVPALRRWYKEQVKEEKKNTLPGSNRKLNRVKIGLEKLAFGGNVADAHRKGKRNRNKNHSAILLLVNVADAHRKGKKNRNKNHSGESRERHHGMYKTKRPKTSTVTPASSTTSSISSTTTTTAAPTAPTASSG</sequence>
<keyword evidence="3" id="KW-1185">Reference proteome</keyword>
<evidence type="ECO:0000313" key="2">
    <source>
        <dbReference type="EnsemblMetazoa" id="AMIN008400-PA"/>
    </source>
</evidence>
<reference evidence="2" key="2">
    <citation type="submission" date="2020-05" db="UniProtKB">
        <authorList>
            <consortium name="EnsemblMetazoa"/>
        </authorList>
    </citation>
    <scope>IDENTIFICATION</scope>
    <source>
        <strain evidence="2">MINIMUS1</strain>
    </source>
</reference>
<reference evidence="3" key="1">
    <citation type="submission" date="2013-03" db="EMBL/GenBank/DDBJ databases">
        <title>The Genome Sequence of Anopheles minimus MINIMUS1.</title>
        <authorList>
            <consortium name="The Broad Institute Genomics Platform"/>
            <person name="Neafsey D.E."/>
            <person name="Walton C."/>
            <person name="Walker B."/>
            <person name="Young S.K."/>
            <person name="Zeng Q."/>
            <person name="Gargeya S."/>
            <person name="Fitzgerald M."/>
            <person name="Haas B."/>
            <person name="Abouelleil A."/>
            <person name="Allen A.W."/>
            <person name="Alvarado L."/>
            <person name="Arachchi H.M."/>
            <person name="Berlin A.M."/>
            <person name="Chapman S.B."/>
            <person name="Gainer-Dewar J."/>
            <person name="Goldberg J."/>
            <person name="Griggs A."/>
            <person name="Gujja S."/>
            <person name="Hansen M."/>
            <person name="Howarth C."/>
            <person name="Imamovic A."/>
            <person name="Ireland A."/>
            <person name="Larimer J."/>
            <person name="McCowan C."/>
            <person name="Murphy C."/>
            <person name="Pearson M."/>
            <person name="Poon T.W."/>
            <person name="Priest M."/>
            <person name="Roberts A."/>
            <person name="Saif S."/>
            <person name="Shea T."/>
            <person name="Sisk P."/>
            <person name="Sykes S."/>
            <person name="Wortman J."/>
            <person name="Nusbaum C."/>
            <person name="Birren B."/>
        </authorList>
    </citation>
    <scope>NUCLEOTIDE SEQUENCE [LARGE SCALE GENOMIC DNA]</scope>
    <source>
        <strain evidence="3">MINIMUS1</strain>
    </source>
</reference>
<dbReference type="EnsemblMetazoa" id="AMIN008400-RA">
    <property type="protein sequence ID" value="AMIN008400-PA"/>
    <property type="gene ID" value="AMIN008400"/>
</dbReference>
<name>A0A182WDG3_9DIPT</name>